<sequence length="18" mass="1941">MQVLVVKIGCKGQGGHRM</sequence>
<protein>
    <submittedName>
        <fullName evidence="1">Uncharacterized protein</fullName>
    </submittedName>
</protein>
<reference evidence="1" key="1">
    <citation type="submission" date="2014-09" db="EMBL/GenBank/DDBJ databases">
        <authorList>
            <person name="Magalhaes I.L.F."/>
            <person name="Oliveira U."/>
            <person name="Santos F.R."/>
            <person name="Vidigal T.H.D.A."/>
            <person name="Brescovit A.D."/>
            <person name="Santos A.J."/>
        </authorList>
    </citation>
    <scope>NUCLEOTIDE SEQUENCE</scope>
    <source>
        <tissue evidence="1">Shoot tissue taken approximately 20 cm above the soil surface</tissue>
    </source>
</reference>
<organism evidence="1">
    <name type="scientific">Arundo donax</name>
    <name type="common">Giant reed</name>
    <name type="synonym">Donax arundinaceus</name>
    <dbReference type="NCBI Taxonomy" id="35708"/>
    <lineage>
        <taxon>Eukaryota</taxon>
        <taxon>Viridiplantae</taxon>
        <taxon>Streptophyta</taxon>
        <taxon>Embryophyta</taxon>
        <taxon>Tracheophyta</taxon>
        <taxon>Spermatophyta</taxon>
        <taxon>Magnoliopsida</taxon>
        <taxon>Liliopsida</taxon>
        <taxon>Poales</taxon>
        <taxon>Poaceae</taxon>
        <taxon>PACMAD clade</taxon>
        <taxon>Arundinoideae</taxon>
        <taxon>Arundineae</taxon>
        <taxon>Arundo</taxon>
    </lineage>
</organism>
<evidence type="ECO:0000313" key="1">
    <source>
        <dbReference type="EMBL" id="JAE20195.1"/>
    </source>
</evidence>
<reference evidence="1" key="2">
    <citation type="journal article" date="2015" name="Data Brief">
        <title>Shoot transcriptome of the giant reed, Arundo donax.</title>
        <authorList>
            <person name="Barrero R.A."/>
            <person name="Guerrero F.D."/>
            <person name="Moolhuijzen P."/>
            <person name="Goolsby J.A."/>
            <person name="Tidwell J."/>
            <person name="Bellgard S.E."/>
            <person name="Bellgard M.I."/>
        </authorList>
    </citation>
    <scope>NUCLEOTIDE SEQUENCE</scope>
    <source>
        <tissue evidence="1">Shoot tissue taken approximately 20 cm above the soil surface</tissue>
    </source>
</reference>
<proteinExistence type="predicted"/>
<name>A0A0A9G529_ARUDO</name>
<accession>A0A0A9G529</accession>
<dbReference type="AlphaFoldDB" id="A0A0A9G529"/>
<dbReference type="EMBL" id="GBRH01177701">
    <property type="protein sequence ID" value="JAE20195.1"/>
    <property type="molecule type" value="Transcribed_RNA"/>
</dbReference>